<feature type="domain" description="CUB" evidence="3">
    <location>
        <begin position="543"/>
        <end position="723"/>
    </location>
</feature>
<dbReference type="InterPro" id="IPR000859">
    <property type="entry name" value="CUB_dom"/>
</dbReference>
<dbReference type="Pfam" id="PF00431">
    <property type="entry name" value="CUB"/>
    <property type="match status" value="4"/>
</dbReference>
<accession>A0AAV8YPQ2</accession>
<comment type="caution">
    <text evidence="2">Lacks conserved residue(s) required for the propagation of feature annotation.</text>
</comment>
<dbReference type="PANTHER" id="PTHR47537:SF6">
    <property type="entry name" value="CUB DOMAIN-CONTAINING PROTEIN"/>
    <property type="match status" value="1"/>
</dbReference>
<dbReference type="SUPFAM" id="SSF49854">
    <property type="entry name" value="Spermadhesin, CUB domain"/>
    <property type="match status" value="5"/>
</dbReference>
<evidence type="ECO:0000256" key="2">
    <source>
        <dbReference type="PROSITE-ProRule" id="PRU00124"/>
    </source>
</evidence>
<keyword evidence="5" id="KW-1185">Reference proteome</keyword>
<dbReference type="Proteomes" id="UP001162162">
    <property type="component" value="Unassembled WGS sequence"/>
</dbReference>
<organism evidence="4 5">
    <name type="scientific">Aromia moschata</name>
    <dbReference type="NCBI Taxonomy" id="1265417"/>
    <lineage>
        <taxon>Eukaryota</taxon>
        <taxon>Metazoa</taxon>
        <taxon>Ecdysozoa</taxon>
        <taxon>Arthropoda</taxon>
        <taxon>Hexapoda</taxon>
        <taxon>Insecta</taxon>
        <taxon>Pterygota</taxon>
        <taxon>Neoptera</taxon>
        <taxon>Endopterygota</taxon>
        <taxon>Coleoptera</taxon>
        <taxon>Polyphaga</taxon>
        <taxon>Cucujiformia</taxon>
        <taxon>Chrysomeloidea</taxon>
        <taxon>Cerambycidae</taxon>
        <taxon>Cerambycinae</taxon>
        <taxon>Callichromatini</taxon>
        <taxon>Aromia</taxon>
    </lineage>
</organism>
<evidence type="ECO:0000259" key="3">
    <source>
        <dbReference type="PROSITE" id="PS01180"/>
    </source>
</evidence>
<dbReference type="CDD" id="cd00041">
    <property type="entry name" value="CUB"/>
    <property type="match status" value="4"/>
</dbReference>
<dbReference type="PROSITE" id="PS50068">
    <property type="entry name" value="LDLRA_2"/>
    <property type="match status" value="1"/>
</dbReference>
<evidence type="ECO:0000313" key="4">
    <source>
        <dbReference type="EMBL" id="KAJ8952919.1"/>
    </source>
</evidence>
<reference evidence="4" key="1">
    <citation type="journal article" date="2023" name="Insect Mol. Biol.">
        <title>Genome sequencing provides insights into the evolution of gene families encoding plant cell wall-degrading enzymes in longhorned beetles.</title>
        <authorList>
            <person name="Shin N.R."/>
            <person name="Okamura Y."/>
            <person name="Kirsch R."/>
            <person name="Pauchet Y."/>
        </authorList>
    </citation>
    <scope>NUCLEOTIDE SEQUENCE</scope>
    <source>
        <strain evidence="4">AMC_N1</strain>
    </source>
</reference>
<evidence type="ECO:0000313" key="5">
    <source>
        <dbReference type="Proteomes" id="UP001162162"/>
    </source>
</evidence>
<dbReference type="CDD" id="cd00112">
    <property type="entry name" value="LDLa"/>
    <property type="match status" value="1"/>
</dbReference>
<dbReference type="InterPro" id="IPR002172">
    <property type="entry name" value="LDrepeatLR_classA_rpt"/>
</dbReference>
<feature type="non-terminal residue" evidence="4">
    <location>
        <position position="1"/>
    </location>
</feature>
<protein>
    <recommendedName>
        <fullName evidence="3">CUB domain-containing protein</fullName>
    </recommendedName>
</protein>
<gene>
    <name evidence="4" type="ORF">NQ318_006536</name>
</gene>
<dbReference type="AlphaFoldDB" id="A0AAV8YPQ2"/>
<dbReference type="PANTHER" id="PTHR47537">
    <property type="entry name" value="CUBILIN"/>
    <property type="match status" value="1"/>
</dbReference>
<dbReference type="GO" id="GO:0005886">
    <property type="term" value="C:plasma membrane"/>
    <property type="evidence" value="ECO:0007669"/>
    <property type="project" value="TreeGrafter"/>
</dbReference>
<dbReference type="InterPro" id="IPR036055">
    <property type="entry name" value="LDL_receptor-like_sf"/>
</dbReference>
<dbReference type="InterPro" id="IPR053207">
    <property type="entry name" value="Non-NMDA_GluR_Accessory"/>
</dbReference>
<dbReference type="SMART" id="SM00192">
    <property type="entry name" value="LDLa"/>
    <property type="match status" value="1"/>
</dbReference>
<feature type="domain" description="CUB" evidence="3">
    <location>
        <begin position="158"/>
        <end position="244"/>
    </location>
</feature>
<evidence type="ECO:0000256" key="1">
    <source>
        <dbReference type="ARBA" id="ARBA00023157"/>
    </source>
</evidence>
<feature type="domain" description="CUB" evidence="3">
    <location>
        <begin position="405"/>
        <end position="534"/>
    </location>
</feature>
<proteinExistence type="predicted"/>
<dbReference type="Gene3D" id="2.60.120.290">
    <property type="entry name" value="Spermadhesin, CUB domain"/>
    <property type="match status" value="4"/>
</dbReference>
<sequence>GYFPLGLMEMRLLGICMTEETKNRAEQSNSVREWTAFYTRKGDISFDGVEARYLSSTANVLTLYFFSSSCVHEYMDVYSEVLQPDPAELVNTPFGGRYCGPIPPRTRVSLYRALALSYHSDKNVSTSDIFVGKYQFVNDCKNKEFTIMKRNTRLVHLCPEVLAIFLVKGNAKPTGVIVTPTYPGAYPKALQCSYQFLGSPGQRIRLEFRDFDLFFGGPHCPFDFVKVYDGPDNSSAVIGTYCGQQHFISKNDGEHIRGTECDQKILSKKESSGFVFSPNYPFPYMPKLVCRYFIYGMQDSQHLERVRLEFVLFEIPKGPKGRYAFSCTDGYLKIYLRGQETTDSYDKFDYEMCGVDEKPSVVVSDGPRLVMVFSSGELMGRGFKANYTFETEYRIPGTAAPDGSCSFIYRSTSKKKGEFNSPRYPANYPSDTNCTYLFLATNNEQVTLVFDNFKIRADSVNISIGSYGTLICQEDWIEIYNVYRDGIETMIGRYCHMSAPGPIESNRGAMGLKVILHSDSDGVYSGFKARYSFEKAKSIFGDCGGNVSSLDYGVITSPNYPKNYDTLSKNQASKSCNWYVNVRPKYKILLIFEKFAIEGDPVETHPDLPPLNQGTISKIEAQYREMGHRKVPSKRQAVVDDDTKLNLLLALEENPITPARRGCPAAVLRLWSDLASTPVELCGEKPLTEKWQYISTSNAMRFSFITADKAVGAQGFKAVWTEVIDGPSCDEFQCSKTGFCIPDKLRCNKVNNCGAEDDSDEADCE</sequence>
<name>A0AAV8YPQ2_9CUCU</name>
<dbReference type="Gene3D" id="4.10.400.10">
    <property type="entry name" value="Low-density Lipoprotein Receptor"/>
    <property type="match status" value="1"/>
</dbReference>
<dbReference type="EMBL" id="JAPWTK010000063">
    <property type="protein sequence ID" value="KAJ8952919.1"/>
    <property type="molecule type" value="Genomic_DNA"/>
</dbReference>
<feature type="domain" description="CUB" evidence="3">
    <location>
        <begin position="261"/>
        <end position="390"/>
    </location>
</feature>
<dbReference type="PROSITE" id="PS01180">
    <property type="entry name" value="CUB"/>
    <property type="match status" value="4"/>
</dbReference>
<dbReference type="SMART" id="SM00042">
    <property type="entry name" value="CUB"/>
    <property type="match status" value="4"/>
</dbReference>
<keyword evidence="1" id="KW-1015">Disulfide bond</keyword>
<comment type="caution">
    <text evidence="4">The sequence shown here is derived from an EMBL/GenBank/DDBJ whole genome shotgun (WGS) entry which is preliminary data.</text>
</comment>
<dbReference type="InterPro" id="IPR035914">
    <property type="entry name" value="Sperma_CUB_dom_sf"/>
</dbReference>